<sequence>LIAVPRAPTNRGRCKRSTEPPASQNWFAICIFIKVINCSHCEADYLSERCSKTWWVPKEKRY</sequence>
<proteinExistence type="predicted"/>
<accession>A0A0R3WCK2</accession>
<evidence type="ECO:0000313" key="2">
    <source>
        <dbReference type="WBParaSite" id="TASK_0000843801-mRNA-1"/>
    </source>
</evidence>
<dbReference type="AlphaFoldDB" id="A0A0R3WCK2"/>
<protein>
    <submittedName>
        <fullName evidence="2">Phorbol-ester/DAG-type domain-containing protein</fullName>
    </submittedName>
</protein>
<name>A0A0R3WCK2_TAEAS</name>
<dbReference type="WBParaSite" id="TASK_0000843801-mRNA-1">
    <property type="protein sequence ID" value="TASK_0000843801-mRNA-1"/>
    <property type="gene ID" value="TASK_0000843801"/>
</dbReference>
<reference evidence="2" key="1">
    <citation type="submission" date="2017-02" db="UniProtKB">
        <authorList>
            <consortium name="WormBaseParasite"/>
        </authorList>
    </citation>
    <scope>IDENTIFICATION</scope>
</reference>
<evidence type="ECO:0000256" key="1">
    <source>
        <dbReference type="SAM" id="MobiDB-lite"/>
    </source>
</evidence>
<organism evidence="2">
    <name type="scientific">Taenia asiatica</name>
    <name type="common">Asian tapeworm</name>
    <dbReference type="NCBI Taxonomy" id="60517"/>
    <lineage>
        <taxon>Eukaryota</taxon>
        <taxon>Metazoa</taxon>
        <taxon>Spiralia</taxon>
        <taxon>Lophotrochozoa</taxon>
        <taxon>Platyhelminthes</taxon>
        <taxon>Cestoda</taxon>
        <taxon>Eucestoda</taxon>
        <taxon>Cyclophyllidea</taxon>
        <taxon>Taeniidae</taxon>
        <taxon>Taenia</taxon>
    </lineage>
</organism>
<feature type="region of interest" description="Disordered" evidence="1">
    <location>
        <begin position="1"/>
        <end position="20"/>
    </location>
</feature>